<dbReference type="GO" id="GO:0016740">
    <property type="term" value="F:transferase activity"/>
    <property type="evidence" value="ECO:0007669"/>
    <property type="project" value="UniProtKB-ARBA"/>
</dbReference>
<evidence type="ECO:0000313" key="2">
    <source>
        <dbReference type="EMBL" id="SFR87877.1"/>
    </source>
</evidence>
<dbReference type="Pfam" id="PF13393">
    <property type="entry name" value="tRNA-synt_His"/>
    <property type="match status" value="1"/>
</dbReference>
<dbReference type="STRING" id="37658.SAMN05661086_02301"/>
<dbReference type="InterPro" id="IPR041715">
    <property type="entry name" value="HisRS-like_core"/>
</dbReference>
<dbReference type="Proteomes" id="UP000199659">
    <property type="component" value="Unassembled WGS sequence"/>
</dbReference>
<keyword evidence="2" id="KW-0030">Aminoacyl-tRNA synthetase</keyword>
<keyword evidence="3" id="KW-1185">Reference proteome</keyword>
<dbReference type="AlphaFoldDB" id="A0A1I6K9L0"/>
<dbReference type="Gene3D" id="3.30.930.10">
    <property type="entry name" value="Bira Bifunctional Protein, Domain 2"/>
    <property type="match status" value="1"/>
</dbReference>
<protein>
    <submittedName>
        <fullName evidence="2">Histidyl-tRNA synthetase</fullName>
    </submittedName>
</protein>
<feature type="domain" description="Class II Histidinyl-tRNA synthetase (HisRS)-like catalytic core" evidence="1">
    <location>
        <begin position="76"/>
        <end position="299"/>
    </location>
</feature>
<gene>
    <name evidence="2" type="ORF">SAMN05661086_02301</name>
</gene>
<dbReference type="GO" id="GO:0140096">
    <property type="term" value="F:catalytic activity, acting on a protein"/>
    <property type="evidence" value="ECO:0007669"/>
    <property type="project" value="UniProtKB-ARBA"/>
</dbReference>
<dbReference type="SUPFAM" id="SSF55681">
    <property type="entry name" value="Class II aaRS and biotin synthetases"/>
    <property type="match status" value="1"/>
</dbReference>
<dbReference type="OrthoDB" id="1957786at2"/>
<dbReference type="GO" id="GO:0004812">
    <property type="term" value="F:aminoacyl-tRNA ligase activity"/>
    <property type="evidence" value="ECO:0007669"/>
    <property type="project" value="UniProtKB-KW"/>
</dbReference>
<dbReference type="EMBL" id="FOYZ01000008">
    <property type="protein sequence ID" value="SFR87877.1"/>
    <property type="molecule type" value="Genomic_DNA"/>
</dbReference>
<sequence length="333" mass="38219">MLIAGVKEWYGNDAQIFLKVRNRIEESLLTQGFNYFYGGMVSKKSIYEEHVDRLGERFMENCIEFTLNGKNEGIIISPESTFRVYDFLKRNNKLENNSGQIFYSQEFMRNESEKDIQKGKTFSFWQTGYEIYGKPEIESSTLALVTAFNCFATLDLPDTLFRISDKRILEGMIDDYTLNERRDIYYIIDCCGEDGEKFYNDFVAKGGNKATGEKVKDLLDLEKYEPITLEKLDVIANNKKSHSGIEFLSKVADELRSEERRGKYTFVPFIAKSWDACDSLLFDARLPEYNYAVAGGGNLHAFNDSDGKKVYKSGAGIGVTRLAEYIIEHKIMS</sequence>
<evidence type="ECO:0000259" key="1">
    <source>
        <dbReference type="Pfam" id="PF13393"/>
    </source>
</evidence>
<name>A0A1I6K9L0_9FIRM</name>
<dbReference type="RefSeq" id="WP_092560888.1">
    <property type="nucleotide sequence ID" value="NZ_FOYZ01000008.1"/>
</dbReference>
<accession>A0A1I6K9L0</accession>
<proteinExistence type="predicted"/>
<dbReference type="InterPro" id="IPR045864">
    <property type="entry name" value="aa-tRNA-synth_II/BPL/LPL"/>
</dbReference>
<organism evidence="2 3">
    <name type="scientific">Anaeromicropila populeti</name>
    <dbReference type="NCBI Taxonomy" id="37658"/>
    <lineage>
        <taxon>Bacteria</taxon>
        <taxon>Bacillati</taxon>
        <taxon>Bacillota</taxon>
        <taxon>Clostridia</taxon>
        <taxon>Lachnospirales</taxon>
        <taxon>Lachnospiraceae</taxon>
        <taxon>Anaeromicropila</taxon>
    </lineage>
</organism>
<reference evidence="2 3" key="1">
    <citation type="submission" date="2016-10" db="EMBL/GenBank/DDBJ databases">
        <authorList>
            <person name="de Groot N.N."/>
        </authorList>
    </citation>
    <scope>NUCLEOTIDE SEQUENCE [LARGE SCALE GENOMIC DNA]</scope>
    <source>
        <strain evidence="2 3">743A</strain>
    </source>
</reference>
<keyword evidence="2" id="KW-0436">Ligase</keyword>
<evidence type="ECO:0000313" key="3">
    <source>
        <dbReference type="Proteomes" id="UP000199659"/>
    </source>
</evidence>